<keyword evidence="1" id="KW-0812">Transmembrane</keyword>
<dbReference type="InterPro" id="IPR036179">
    <property type="entry name" value="Ig-like_dom_sf"/>
</dbReference>
<keyword evidence="1" id="KW-1133">Transmembrane helix</keyword>
<dbReference type="Proteomes" id="UP001497497">
    <property type="component" value="Unassembled WGS sequence"/>
</dbReference>
<name>A0AAV2HTY5_LYMST</name>
<protein>
    <recommendedName>
        <fullName evidence="2">Ig-like domain-containing protein</fullName>
    </recommendedName>
</protein>
<dbReference type="AlphaFoldDB" id="A0AAV2HTY5"/>
<evidence type="ECO:0000313" key="4">
    <source>
        <dbReference type="Proteomes" id="UP001497497"/>
    </source>
</evidence>
<dbReference type="PROSITE" id="PS50835">
    <property type="entry name" value="IG_LIKE"/>
    <property type="match status" value="1"/>
</dbReference>
<dbReference type="InterPro" id="IPR007110">
    <property type="entry name" value="Ig-like_dom"/>
</dbReference>
<evidence type="ECO:0000259" key="2">
    <source>
        <dbReference type="PROSITE" id="PS50835"/>
    </source>
</evidence>
<organism evidence="3 4">
    <name type="scientific">Lymnaea stagnalis</name>
    <name type="common">Great pond snail</name>
    <name type="synonym">Helix stagnalis</name>
    <dbReference type="NCBI Taxonomy" id="6523"/>
    <lineage>
        <taxon>Eukaryota</taxon>
        <taxon>Metazoa</taxon>
        <taxon>Spiralia</taxon>
        <taxon>Lophotrochozoa</taxon>
        <taxon>Mollusca</taxon>
        <taxon>Gastropoda</taxon>
        <taxon>Heterobranchia</taxon>
        <taxon>Euthyneura</taxon>
        <taxon>Panpulmonata</taxon>
        <taxon>Hygrophila</taxon>
        <taxon>Lymnaeoidea</taxon>
        <taxon>Lymnaeidae</taxon>
        <taxon>Lymnaea</taxon>
    </lineage>
</organism>
<sequence length="245" mass="26496">ISDPDNNRKTIKLSLSVTDARCSDAGVYICNASFVPTSGIVTASRSQNITAKVKTEAPVMKSNNHMGNNPFNSENEAGLNMTLTCSVLGPPSIRIHWLWCPRNGFSCASYPVTNEVDDLPPTGKPCERIRHESSLNFFVAPYSLTYICVVKDGNLEMSRTNLTVGVRTINSTTETEFSMTQVCPEVGAVVGITAACSIIGTAVAVFIGQLLVRKFLQGEAIKELSKPNSVYCSPSAEYSHDYQSA</sequence>
<keyword evidence="1" id="KW-0472">Membrane</keyword>
<feature type="domain" description="Ig-like" evidence="2">
    <location>
        <begin position="58"/>
        <end position="165"/>
    </location>
</feature>
<keyword evidence="4" id="KW-1185">Reference proteome</keyword>
<dbReference type="EMBL" id="CAXITT010000253">
    <property type="protein sequence ID" value="CAL1537179.1"/>
    <property type="molecule type" value="Genomic_DNA"/>
</dbReference>
<evidence type="ECO:0000256" key="1">
    <source>
        <dbReference type="SAM" id="Phobius"/>
    </source>
</evidence>
<reference evidence="3 4" key="1">
    <citation type="submission" date="2024-04" db="EMBL/GenBank/DDBJ databases">
        <authorList>
            <consortium name="Genoscope - CEA"/>
            <person name="William W."/>
        </authorList>
    </citation>
    <scope>NUCLEOTIDE SEQUENCE [LARGE SCALE GENOMIC DNA]</scope>
</reference>
<accession>A0AAV2HTY5</accession>
<feature type="non-terminal residue" evidence="3">
    <location>
        <position position="245"/>
    </location>
</feature>
<dbReference type="Gene3D" id="2.60.40.10">
    <property type="entry name" value="Immunoglobulins"/>
    <property type="match status" value="1"/>
</dbReference>
<evidence type="ECO:0000313" key="3">
    <source>
        <dbReference type="EMBL" id="CAL1537179.1"/>
    </source>
</evidence>
<comment type="caution">
    <text evidence="3">The sequence shown here is derived from an EMBL/GenBank/DDBJ whole genome shotgun (WGS) entry which is preliminary data.</text>
</comment>
<proteinExistence type="predicted"/>
<gene>
    <name evidence="3" type="ORF">GSLYS_00011092001</name>
</gene>
<feature type="non-terminal residue" evidence="3">
    <location>
        <position position="1"/>
    </location>
</feature>
<dbReference type="SUPFAM" id="SSF48726">
    <property type="entry name" value="Immunoglobulin"/>
    <property type="match status" value="1"/>
</dbReference>
<feature type="transmembrane region" description="Helical" evidence="1">
    <location>
        <begin position="186"/>
        <end position="212"/>
    </location>
</feature>
<dbReference type="InterPro" id="IPR013783">
    <property type="entry name" value="Ig-like_fold"/>
</dbReference>